<sequence length="273" mass="30002">MYRQQQQQPRTETRLQTPLQILPAMLHAVFIQTADVFNTPARQQPGAVMYTNAQVRASIPICNERFQYALDQLEMEILTAKAALRRDLTALRTAAQAREEARLAAERARLEEQRRREAEIAARKEAEERARREKERKEEEERKRRQEAEERERERARRAEEEALAAKRIAASQNAGTVALGGAAGYNPHYGQVDDDKEKENPAPLPPGSANASSPSPGGAAAAGATASGGSGGDSFHDFMASVAAGGYIDGGQPMHFMDDFLGEFGDSMFTGT</sequence>
<dbReference type="Proteomes" id="UP001412239">
    <property type="component" value="Unassembled WGS sequence"/>
</dbReference>
<gene>
    <name evidence="2" type="ORF">GSTUAT00001482001</name>
</gene>
<organism evidence="2 3">
    <name type="scientific">Tuber aestivum</name>
    <name type="common">summer truffle</name>
    <dbReference type="NCBI Taxonomy" id="59557"/>
    <lineage>
        <taxon>Eukaryota</taxon>
        <taxon>Fungi</taxon>
        <taxon>Dikarya</taxon>
        <taxon>Ascomycota</taxon>
        <taxon>Pezizomycotina</taxon>
        <taxon>Pezizomycetes</taxon>
        <taxon>Pezizales</taxon>
        <taxon>Tuberaceae</taxon>
        <taxon>Tuber</taxon>
    </lineage>
</organism>
<feature type="compositionally biased region" description="Low complexity" evidence="1">
    <location>
        <begin position="208"/>
        <end position="226"/>
    </location>
</feature>
<name>A0A292Q5R6_9PEZI</name>
<evidence type="ECO:0000313" key="3">
    <source>
        <dbReference type="Proteomes" id="UP001412239"/>
    </source>
</evidence>
<reference evidence="2" key="1">
    <citation type="submission" date="2015-10" db="EMBL/GenBank/DDBJ databases">
        <authorList>
            <person name="Regsiter A."/>
            <person name="william w."/>
        </authorList>
    </citation>
    <scope>NUCLEOTIDE SEQUENCE</scope>
    <source>
        <strain evidence="2">Montdore</strain>
    </source>
</reference>
<proteinExistence type="predicted"/>
<evidence type="ECO:0000313" key="2">
    <source>
        <dbReference type="EMBL" id="CUS14431.1"/>
    </source>
</evidence>
<feature type="compositionally biased region" description="Basic and acidic residues" evidence="1">
    <location>
        <begin position="192"/>
        <end position="201"/>
    </location>
</feature>
<keyword evidence="3" id="KW-1185">Reference proteome</keyword>
<feature type="region of interest" description="Disordered" evidence="1">
    <location>
        <begin position="186"/>
        <end position="237"/>
    </location>
</feature>
<protein>
    <submittedName>
        <fullName evidence="2">Uncharacterized protein</fullName>
    </submittedName>
</protein>
<feature type="region of interest" description="Disordered" evidence="1">
    <location>
        <begin position="122"/>
        <end position="155"/>
    </location>
</feature>
<dbReference type="AlphaFoldDB" id="A0A292Q5R6"/>
<evidence type="ECO:0000256" key="1">
    <source>
        <dbReference type="SAM" id="MobiDB-lite"/>
    </source>
</evidence>
<dbReference type="EMBL" id="LN890959">
    <property type="protein sequence ID" value="CUS14431.1"/>
    <property type="molecule type" value="Genomic_DNA"/>
</dbReference>
<accession>A0A292Q5R6</accession>